<reference evidence="1" key="2">
    <citation type="journal article" date="2022" name="Res Sq">
        <title>Comparative Genomics Reveals Insights into the Divergent Evolution of Astigmatic Mites and Household Pest Adaptations.</title>
        <authorList>
            <person name="Xiong Q."/>
            <person name="Wan A.T.-Y."/>
            <person name="Liu X.-Y."/>
            <person name="Fung C.S.-H."/>
            <person name="Xiao X."/>
            <person name="Malainual N."/>
            <person name="Hou J."/>
            <person name="Wang L."/>
            <person name="Wang M."/>
            <person name="Yang K."/>
            <person name="Cui Y."/>
            <person name="Leung E."/>
            <person name="Nong W."/>
            <person name="Shin S.-K."/>
            <person name="Au S."/>
            <person name="Jeong K.Y."/>
            <person name="Chew F.T."/>
            <person name="Hui J."/>
            <person name="Leung T.F."/>
            <person name="Tungtrongchitr A."/>
            <person name="Zhong N."/>
            <person name="Liu Z."/>
            <person name="Tsui S."/>
        </authorList>
    </citation>
    <scope>NUCLEOTIDE SEQUENCE</scope>
    <source>
        <strain evidence="1">Derf</strain>
        <tissue evidence="1">Whole organism</tissue>
    </source>
</reference>
<protein>
    <submittedName>
        <fullName evidence="1">Uncharacterized protein</fullName>
    </submittedName>
</protein>
<gene>
    <name evidence="1" type="ORF">DERF_015969</name>
</gene>
<name>A0A922HFV1_DERFA</name>
<dbReference type="Proteomes" id="UP000790347">
    <property type="component" value="Unassembled WGS sequence"/>
</dbReference>
<evidence type="ECO:0000313" key="2">
    <source>
        <dbReference type="Proteomes" id="UP000790347"/>
    </source>
</evidence>
<accession>A0A922HFV1</accession>
<dbReference type="AlphaFoldDB" id="A0A922HFV1"/>
<reference evidence="1" key="1">
    <citation type="submission" date="2013-05" db="EMBL/GenBank/DDBJ databases">
        <authorList>
            <person name="Yim A.K.Y."/>
            <person name="Chan T.F."/>
            <person name="Ji K.M."/>
            <person name="Liu X.Y."/>
            <person name="Zhou J.W."/>
            <person name="Li R.Q."/>
            <person name="Yang K.Y."/>
            <person name="Li J."/>
            <person name="Li M."/>
            <person name="Law P.T.W."/>
            <person name="Wu Y.L."/>
            <person name="Cai Z.L."/>
            <person name="Qin H."/>
            <person name="Bao Y."/>
            <person name="Leung R.K.K."/>
            <person name="Ng P.K.S."/>
            <person name="Zou J."/>
            <person name="Zhong X.J."/>
            <person name="Ran P.X."/>
            <person name="Zhong N.S."/>
            <person name="Liu Z.G."/>
            <person name="Tsui S.K.W."/>
        </authorList>
    </citation>
    <scope>NUCLEOTIDE SEQUENCE</scope>
    <source>
        <strain evidence="1">Derf</strain>
        <tissue evidence="1">Whole organism</tissue>
    </source>
</reference>
<dbReference type="EMBL" id="ASGP02000009">
    <property type="protein sequence ID" value="KAH9491237.1"/>
    <property type="molecule type" value="Genomic_DNA"/>
</dbReference>
<evidence type="ECO:0000313" key="1">
    <source>
        <dbReference type="EMBL" id="KAH9491237.1"/>
    </source>
</evidence>
<organism evidence="1 2">
    <name type="scientific">Dermatophagoides farinae</name>
    <name type="common">American house dust mite</name>
    <dbReference type="NCBI Taxonomy" id="6954"/>
    <lineage>
        <taxon>Eukaryota</taxon>
        <taxon>Metazoa</taxon>
        <taxon>Ecdysozoa</taxon>
        <taxon>Arthropoda</taxon>
        <taxon>Chelicerata</taxon>
        <taxon>Arachnida</taxon>
        <taxon>Acari</taxon>
        <taxon>Acariformes</taxon>
        <taxon>Sarcoptiformes</taxon>
        <taxon>Astigmata</taxon>
        <taxon>Psoroptidia</taxon>
        <taxon>Analgoidea</taxon>
        <taxon>Pyroglyphidae</taxon>
        <taxon>Dermatophagoidinae</taxon>
        <taxon>Dermatophagoides</taxon>
    </lineage>
</organism>
<comment type="caution">
    <text evidence="1">The sequence shown here is derived from an EMBL/GenBank/DDBJ whole genome shotgun (WGS) entry which is preliminary data.</text>
</comment>
<keyword evidence="2" id="KW-1185">Reference proteome</keyword>
<sequence>MQVFRCLNNPITLTTIMKVIIGDLFKMIDADFFFRLFPPLNITSIKISSSSSSSIRFKTIR</sequence>
<proteinExistence type="predicted"/>